<sequence length="439" mass="50362">MNLHIISLYLMLFVGSKISVARPTGYSSIQKNHDTATKKRAHSWDTNALSKEFKGIYWEDMFKDDNCTPEQRDKIIFATRYTIKLVQTPKSEDRYYESKAWDRYFGPYESWLSYGITLRNTASDIMNNIRLVQTYPQDGHATRTSESQKVRYTCKSNSLFENCGDKTRAKTISPGGSSSERWEIYFCPSFFTDPALMYLEERTNGRRSNRWELDDLETYERLIAHEWMHVKIFGFHDTIIDAEGILFKGTGQRSKIYRDTLCRLFAARDGHKANPATATNADSYAMFFSYYWFDKVWEWSGDTFTADDPESDAPAFVYIPSDDELPEPSFPVREEDIVTSNEFPQNCQIDESMTPPHIHCDPIGMEYDEWIQGLGSPFRSYGGCELSMECHKAVGYSVHAGCTCKCGDVPTPLVDERCDGFAGDPKLSTDTRLVNNNPS</sequence>
<dbReference type="AlphaFoldDB" id="A0A9P9IU97"/>
<dbReference type="Gene3D" id="3.40.390.10">
    <property type="entry name" value="Collagenase (Catalytic Domain)"/>
    <property type="match status" value="1"/>
</dbReference>
<evidence type="ECO:0000313" key="3">
    <source>
        <dbReference type="Proteomes" id="UP000700596"/>
    </source>
</evidence>
<comment type="caution">
    <text evidence="2">The sequence shown here is derived from an EMBL/GenBank/DDBJ whole genome shotgun (WGS) entry which is preliminary data.</text>
</comment>
<proteinExistence type="predicted"/>
<accession>A0A9P9IU97</accession>
<keyword evidence="1" id="KW-0732">Signal</keyword>
<feature type="chain" id="PRO_5040146203" evidence="1">
    <location>
        <begin position="22"/>
        <end position="439"/>
    </location>
</feature>
<feature type="signal peptide" evidence="1">
    <location>
        <begin position="1"/>
        <end position="21"/>
    </location>
</feature>
<dbReference type="SUPFAM" id="SSF55486">
    <property type="entry name" value="Metalloproteases ('zincins'), catalytic domain"/>
    <property type="match status" value="1"/>
</dbReference>
<keyword evidence="3" id="KW-1185">Reference proteome</keyword>
<name>A0A9P9IU97_9PLEO</name>
<evidence type="ECO:0000313" key="2">
    <source>
        <dbReference type="EMBL" id="KAH7135678.1"/>
    </source>
</evidence>
<dbReference type="Proteomes" id="UP000700596">
    <property type="component" value="Unassembled WGS sequence"/>
</dbReference>
<gene>
    <name evidence="2" type="ORF">B0J11DRAFT_576250</name>
</gene>
<evidence type="ECO:0000256" key="1">
    <source>
        <dbReference type="SAM" id="SignalP"/>
    </source>
</evidence>
<reference evidence="2" key="1">
    <citation type="journal article" date="2021" name="Nat. Commun.">
        <title>Genetic determinants of endophytism in the Arabidopsis root mycobiome.</title>
        <authorList>
            <person name="Mesny F."/>
            <person name="Miyauchi S."/>
            <person name="Thiergart T."/>
            <person name="Pickel B."/>
            <person name="Atanasova L."/>
            <person name="Karlsson M."/>
            <person name="Huettel B."/>
            <person name="Barry K.W."/>
            <person name="Haridas S."/>
            <person name="Chen C."/>
            <person name="Bauer D."/>
            <person name="Andreopoulos W."/>
            <person name="Pangilinan J."/>
            <person name="LaButti K."/>
            <person name="Riley R."/>
            <person name="Lipzen A."/>
            <person name="Clum A."/>
            <person name="Drula E."/>
            <person name="Henrissat B."/>
            <person name="Kohler A."/>
            <person name="Grigoriev I.V."/>
            <person name="Martin F.M."/>
            <person name="Hacquard S."/>
        </authorList>
    </citation>
    <scope>NUCLEOTIDE SEQUENCE</scope>
    <source>
        <strain evidence="2">MPI-CAGE-CH-0243</strain>
    </source>
</reference>
<dbReference type="OrthoDB" id="3798277at2759"/>
<dbReference type="InterPro" id="IPR024079">
    <property type="entry name" value="MetalloPept_cat_dom_sf"/>
</dbReference>
<dbReference type="GO" id="GO:0008237">
    <property type="term" value="F:metallopeptidase activity"/>
    <property type="evidence" value="ECO:0007669"/>
    <property type="project" value="InterPro"/>
</dbReference>
<protein>
    <submittedName>
        <fullName evidence="2">Uncharacterized protein</fullName>
    </submittedName>
</protein>
<organism evidence="2 3">
    <name type="scientific">Dendryphion nanum</name>
    <dbReference type="NCBI Taxonomy" id="256645"/>
    <lineage>
        <taxon>Eukaryota</taxon>
        <taxon>Fungi</taxon>
        <taxon>Dikarya</taxon>
        <taxon>Ascomycota</taxon>
        <taxon>Pezizomycotina</taxon>
        <taxon>Dothideomycetes</taxon>
        <taxon>Pleosporomycetidae</taxon>
        <taxon>Pleosporales</taxon>
        <taxon>Torulaceae</taxon>
        <taxon>Dendryphion</taxon>
    </lineage>
</organism>
<dbReference type="EMBL" id="JAGMWT010000002">
    <property type="protein sequence ID" value="KAH7135678.1"/>
    <property type="molecule type" value="Genomic_DNA"/>
</dbReference>